<gene>
    <name evidence="4" type="ORF">BE15_39515</name>
</gene>
<dbReference type="SUPFAM" id="SSF56300">
    <property type="entry name" value="Metallo-dependent phosphatases"/>
    <property type="match status" value="1"/>
</dbReference>
<feature type="domain" description="PhoD-like phosphatase metallophosphatase" evidence="3">
    <location>
        <begin position="75"/>
        <end position="303"/>
    </location>
</feature>
<dbReference type="OrthoDB" id="327733at2"/>
<dbReference type="Proteomes" id="UP000075260">
    <property type="component" value="Unassembled WGS sequence"/>
</dbReference>
<dbReference type="CDD" id="cd07389">
    <property type="entry name" value="MPP_PhoD"/>
    <property type="match status" value="1"/>
</dbReference>
<feature type="region of interest" description="Disordered" evidence="1">
    <location>
        <begin position="25"/>
        <end position="52"/>
    </location>
</feature>
<sequence length="372" mass="40328">MQKVPTILGLALGVVPLLPTLACSGTDDASSSDTPRGGAGAGGSGGAGGGGPRSLKTRIAFGSCMHQDKRKPVLELATASAPDLFVFLGDNIYGDSEDIALLQAKYDKLAASPEFQGLLAAVPVIATWDDHDYGANDAGKEFPQKAATKALFLDFWGESAGSPRRTREGIYTSYLREEPGGTVQIILLDTRWFRDPLDANSDPTRYKHDYQPTADTSRTLLGDAQWAWLEGELEKPADVRIIGTSTQFGHEYNGYESWTNMPHERQRMVDLIKKTRAEATLFISGDVHWGELSRLETDGGYPLYDLTSSGITETWPEIEANANRVGSPVAENNYGFVEITWGETDHALSLGLIDVAGATRVEHEVSTSALRF</sequence>
<proteinExistence type="predicted"/>
<feature type="compositionally biased region" description="Gly residues" evidence="1">
    <location>
        <begin position="37"/>
        <end position="52"/>
    </location>
</feature>
<dbReference type="PANTHER" id="PTHR33987:SF1">
    <property type="entry name" value="CALCINEURIN-LIKE METALLO-PHOSPHOESTERASE SUPERFAMILY PROTEIN"/>
    <property type="match status" value="1"/>
</dbReference>
<comment type="caution">
    <text evidence="4">The sequence shown here is derived from an EMBL/GenBank/DDBJ whole genome shotgun (WGS) entry which is preliminary data.</text>
</comment>
<dbReference type="PANTHER" id="PTHR33987">
    <property type="entry name" value="CALCINEURIN-LIKE METALLO-PHOSPHOESTERASE SUPERFAMILY PROTEIN"/>
    <property type="match status" value="1"/>
</dbReference>
<dbReference type="EMBL" id="JEMA01000316">
    <property type="protein sequence ID" value="KYF71713.1"/>
    <property type="molecule type" value="Genomic_DNA"/>
</dbReference>
<reference evidence="4 5" key="1">
    <citation type="submission" date="2014-02" db="EMBL/GenBank/DDBJ databases">
        <title>The small core and large imbalanced accessory genome model reveals a collaborative survival strategy of Sorangium cellulosum strains in nature.</title>
        <authorList>
            <person name="Han K."/>
            <person name="Peng R."/>
            <person name="Blom J."/>
            <person name="Li Y.-Z."/>
        </authorList>
    </citation>
    <scope>NUCLEOTIDE SEQUENCE [LARGE SCALE GENOMIC DNA]</scope>
    <source>
        <strain evidence="4 5">So0008-312</strain>
    </source>
</reference>
<feature type="chain" id="PRO_5007567320" description="PhoD-like phosphatase metallophosphatase domain-containing protein" evidence="2">
    <location>
        <begin position="23"/>
        <end position="372"/>
    </location>
</feature>
<dbReference type="AlphaFoldDB" id="A0A150QUP2"/>
<feature type="signal peptide" evidence="2">
    <location>
        <begin position="1"/>
        <end position="22"/>
    </location>
</feature>
<evidence type="ECO:0000256" key="2">
    <source>
        <dbReference type="SAM" id="SignalP"/>
    </source>
</evidence>
<evidence type="ECO:0000313" key="5">
    <source>
        <dbReference type="Proteomes" id="UP000075260"/>
    </source>
</evidence>
<evidence type="ECO:0000259" key="3">
    <source>
        <dbReference type="Pfam" id="PF09423"/>
    </source>
</evidence>
<dbReference type="InterPro" id="IPR029052">
    <property type="entry name" value="Metallo-depent_PP-like"/>
</dbReference>
<dbReference type="RefSeq" id="WP_061606827.1">
    <property type="nucleotide sequence ID" value="NZ_JEMA01000316.1"/>
</dbReference>
<keyword evidence="2" id="KW-0732">Signal</keyword>
<dbReference type="InterPro" id="IPR038607">
    <property type="entry name" value="PhoD-like_sf"/>
</dbReference>
<dbReference type="InterPro" id="IPR018946">
    <property type="entry name" value="PhoD-like_MPP"/>
</dbReference>
<evidence type="ECO:0000256" key="1">
    <source>
        <dbReference type="SAM" id="MobiDB-lite"/>
    </source>
</evidence>
<evidence type="ECO:0000313" key="4">
    <source>
        <dbReference type="EMBL" id="KYF71713.1"/>
    </source>
</evidence>
<accession>A0A150QUP2</accession>
<name>A0A150QUP2_SORCE</name>
<dbReference type="Gene3D" id="3.60.21.70">
    <property type="entry name" value="PhoD-like phosphatase"/>
    <property type="match status" value="1"/>
</dbReference>
<organism evidence="4 5">
    <name type="scientific">Sorangium cellulosum</name>
    <name type="common">Polyangium cellulosum</name>
    <dbReference type="NCBI Taxonomy" id="56"/>
    <lineage>
        <taxon>Bacteria</taxon>
        <taxon>Pseudomonadati</taxon>
        <taxon>Myxococcota</taxon>
        <taxon>Polyangia</taxon>
        <taxon>Polyangiales</taxon>
        <taxon>Polyangiaceae</taxon>
        <taxon>Sorangium</taxon>
    </lineage>
</organism>
<dbReference type="Pfam" id="PF09423">
    <property type="entry name" value="PhoD"/>
    <property type="match status" value="1"/>
</dbReference>
<protein>
    <recommendedName>
        <fullName evidence="3">PhoD-like phosphatase metallophosphatase domain-containing protein</fullName>
    </recommendedName>
</protein>